<dbReference type="Pfam" id="PF14398">
    <property type="entry name" value="ATPgrasp_YheCD"/>
    <property type="match status" value="1"/>
</dbReference>
<evidence type="ECO:0000313" key="2">
    <source>
        <dbReference type="Proteomes" id="UP000367750"/>
    </source>
</evidence>
<reference evidence="1 2" key="1">
    <citation type="submission" date="2019-09" db="EMBL/GenBank/DDBJ databases">
        <title>Bacillus ochoae sp. nov., Paenibacillus whitsoniae sp. nov., Paenibacillus spiritus sp. nov. Isolated from the Mars Exploration Rover during spacecraft assembly.</title>
        <authorList>
            <person name="Seuylemezian A."/>
            <person name="Vaishampayan P."/>
        </authorList>
    </citation>
    <scope>NUCLEOTIDE SEQUENCE [LARGE SCALE GENOMIC DNA]</scope>
    <source>
        <strain evidence="1 2">MER_111</strain>
    </source>
</reference>
<dbReference type="InterPro" id="IPR026838">
    <property type="entry name" value="YheC/D"/>
</dbReference>
<dbReference type="SUPFAM" id="SSF56059">
    <property type="entry name" value="Glutathione synthetase ATP-binding domain-like"/>
    <property type="match status" value="1"/>
</dbReference>
<accession>A0A5J5G065</accession>
<protein>
    <submittedName>
        <fullName evidence="1">YheC/YheD family protein</fullName>
    </submittedName>
</protein>
<dbReference type="Proteomes" id="UP000367750">
    <property type="component" value="Unassembled WGS sequence"/>
</dbReference>
<gene>
    <name evidence="1" type="ORF">F4V43_15360</name>
</gene>
<evidence type="ECO:0000313" key="1">
    <source>
        <dbReference type="EMBL" id="KAA8999704.1"/>
    </source>
</evidence>
<keyword evidence="2" id="KW-1185">Reference proteome</keyword>
<dbReference type="OrthoDB" id="7869153at2"/>
<dbReference type="EMBL" id="VYKK01000022">
    <property type="protein sequence ID" value="KAA8999704.1"/>
    <property type="molecule type" value="Genomic_DNA"/>
</dbReference>
<organism evidence="1 2">
    <name type="scientific">Paenibacillus spiritus</name>
    <dbReference type="NCBI Taxonomy" id="2496557"/>
    <lineage>
        <taxon>Bacteria</taxon>
        <taxon>Bacillati</taxon>
        <taxon>Bacillota</taxon>
        <taxon>Bacilli</taxon>
        <taxon>Bacillales</taxon>
        <taxon>Paenibacillaceae</taxon>
        <taxon>Paenibacillus</taxon>
    </lineage>
</organism>
<dbReference type="AlphaFoldDB" id="A0A5J5G065"/>
<dbReference type="Gene3D" id="3.30.470.20">
    <property type="entry name" value="ATP-grasp fold, B domain"/>
    <property type="match status" value="1"/>
</dbReference>
<dbReference type="RefSeq" id="WP_150459136.1">
    <property type="nucleotide sequence ID" value="NZ_VYKK01000022.1"/>
</dbReference>
<comment type="caution">
    <text evidence="1">The sequence shown here is derived from an EMBL/GenBank/DDBJ whole genome shotgun (WGS) entry which is preliminary data.</text>
</comment>
<sequence>MPQPVLGILTLYLNQARQLEEKPVYRKMIAEGRRLGLDVYVFTPMDVNPGGDKIHALTVDPATGQWTRRWRAFPDMIYDRCRIQRSERFQQLLRFRSRYGHLTFLNRPLRNKWTIHQTFWNKSRFRPHLPETVLYHSSADLKRMLGKARVLYLKPINGTGGRGILRIERLSGGGQYDIQGRRQNRRMIPPRKVTLSRLESVVRQWCLGGRFLIQEGIPLRLPNGRVHDYRMLVQKNSQGAWELTGMAGRVGPAGSVTSNLHGGGRAVRASRLLREWLGSAEAAERTMKTAERLGLDAAAYLEGTFGALCELALDLAIDRSGNIYILEVNPKPAREVFARSGDRETYRKALVRPLEYALWLHKNRTGAAAPKSAEE</sequence>
<name>A0A5J5G065_9BACL</name>
<proteinExistence type="predicted"/>